<evidence type="ECO:0000259" key="5">
    <source>
        <dbReference type="Pfam" id="PF02782"/>
    </source>
</evidence>
<name>E6LS10_9FIRM</name>
<reference evidence="6 7" key="1">
    <citation type="submission" date="2010-12" db="EMBL/GenBank/DDBJ databases">
        <authorList>
            <person name="Muzny D."/>
            <person name="Qin X."/>
            <person name="Deng J."/>
            <person name="Jiang H."/>
            <person name="Liu Y."/>
            <person name="Qu J."/>
            <person name="Song X.-Z."/>
            <person name="Zhang L."/>
            <person name="Thornton R."/>
            <person name="Coyle M."/>
            <person name="Francisco L."/>
            <person name="Jackson L."/>
            <person name="Javaid M."/>
            <person name="Korchina V."/>
            <person name="Kovar C."/>
            <person name="Mata R."/>
            <person name="Mathew T."/>
            <person name="Ngo R."/>
            <person name="Nguyen L."/>
            <person name="Nguyen N."/>
            <person name="Okwuonu G."/>
            <person name="Ongeri F."/>
            <person name="Pham C."/>
            <person name="Simmons D."/>
            <person name="Wilczek-Boney K."/>
            <person name="Hale W."/>
            <person name="Jakkamsetti A."/>
            <person name="Pham P."/>
            <person name="Ruth R."/>
            <person name="San Lucas F."/>
            <person name="Warren J."/>
            <person name="Zhang J."/>
            <person name="Zhao Z."/>
            <person name="Zhou C."/>
            <person name="Zhu D."/>
            <person name="Lee S."/>
            <person name="Bess C."/>
            <person name="Blankenburg K."/>
            <person name="Forbes L."/>
            <person name="Fu Q."/>
            <person name="Gubbala S."/>
            <person name="Hirani K."/>
            <person name="Jayaseelan J.C."/>
            <person name="Lara F."/>
            <person name="Munidasa M."/>
            <person name="Palculict T."/>
            <person name="Patil S."/>
            <person name="Pu L.-L."/>
            <person name="Saada N."/>
            <person name="Tang L."/>
            <person name="Weissenberger G."/>
            <person name="Zhu Y."/>
            <person name="Hemphill L."/>
            <person name="Shang Y."/>
            <person name="Youmans B."/>
            <person name="Ayvaz T."/>
            <person name="Ross M."/>
            <person name="Santibanez J."/>
            <person name="Aqrawi P."/>
            <person name="Gross S."/>
            <person name="Joshi V."/>
            <person name="Fowler G."/>
            <person name="Nazareth L."/>
            <person name="Reid J."/>
            <person name="Worley K."/>
            <person name="Petrosino J."/>
            <person name="Highlander S."/>
            <person name="Gibbs R."/>
        </authorList>
    </citation>
    <scope>NUCLEOTIDE SEQUENCE [LARGE SCALE GENOMIC DNA]</scope>
    <source>
        <strain evidence="6 7">DSM 3986</strain>
    </source>
</reference>
<comment type="caution">
    <text evidence="6">The sequence shown here is derived from an EMBL/GenBank/DDBJ whole genome shotgun (WGS) entry which is preliminary data.</text>
</comment>
<dbReference type="InterPro" id="IPR018485">
    <property type="entry name" value="FGGY_C"/>
</dbReference>
<dbReference type="InterPro" id="IPR050406">
    <property type="entry name" value="FGGY_Carb_Kinase"/>
</dbReference>
<dbReference type="Pfam" id="PF02782">
    <property type="entry name" value="FGGY_C"/>
    <property type="match status" value="1"/>
</dbReference>
<dbReference type="PANTHER" id="PTHR43095">
    <property type="entry name" value="SUGAR KINASE"/>
    <property type="match status" value="1"/>
</dbReference>
<gene>
    <name evidence="6" type="ORF">HMPREF0381_2745</name>
</gene>
<dbReference type="Gene3D" id="3.30.420.40">
    <property type="match status" value="2"/>
</dbReference>
<dbReference type="HOGENOM" id="CLU_509692_0_0_9"/>
<feature type="domain" description="Carbohydrate kinase FGGY C-terminal" evidence="5">
    <location>
        <begin position="274"/>
        <end position="470"/>
    </location>
</feature>
<dbReference type="Pfam" id="PF00370">
    <property type="entry name" value="FGGY_N"/>
    <property type="match status" value="1"/>
</dbReference>
<protein>
    <submittedName>
        <fullName evidence="6">Carbohydrate kinase, FGGY family protein</fullName>
    </submittedName>
</protein>
<keyword evidence="3 6" id="KW-0418">Kinase</keyword>
<dbReference type="GO" id="GO:0016301">
    <property type="term" value="F:kinase activity"/>
    <property type="evidence" value="ECO:0007669"/>
    <property type="project" value="UniProtKB-KW"/>
</dbReference>
<sequence>MDSRQIIENGDIFLGIELGSTRIKSVLTDENGTVLGIGIHDWENSFIDGIWTYPVDEILFGLSNCYKSLKADIKDKFGITIKQIKYMGISAMMHGYMAFDKDMRLLAPFQTWRNSNTERSARELSESFKFNIPLRWTIAHLYQRILDKEEHVKNIGFVTTLSSYIHYMLTGKKNIGIGDASGIFPIDSTVRDYDKTMLDIFEEKIKDCNFSWKIRDILPKVMVAGECAGILTKSGANLLDKDGDLAEGSILCPPEGDAGTGMVATNSIAKGTGNMSAGTSMFAMLVLEKKLNNYYEEIDMVTTPVGDPVAMSHANNGTGDLNAWVGIFREFANLFGMNITDGELYEKLYTNSLNGSSDCGNLMSFGYFSGEGITKLSEGRPLFLRSPKSKFTLANFMRAHLYSSLTAVKLGLDILTEKENVVIKKMMGHGGFFKTKVVGQRYLSAAIAAPVEVLDNASEGGAWGIALLSLYVKYATQYKDLSEFLEKRIFVHNTGSEIMADENDIEGFKDFTQSYMKALDIERLSVERFDE</sequence>
<evidence type="ECO:0000313" key="6">
    <source>
        <dbReference type="EMBL" id="EFU75387.1"/>
    </source>
</evidence>
<organism evidence="6 7">
    <name type="scientific">Lachnoanaerobaculum saburreum DSM 3986</name>
    <dbReference type="NCBI Taxonomy" id="887325"/>
    <lineage>
        <taxon>Bacteria</taxon>
        <taxon>Bacillati</taxon>
        <taxon>Bacillota</taxon>
        <taxon>Clostridia</taxon>
        <taxon>Lachnospirales</taxon>
        <taxon>Lachnospiraceae</taxon>
        <taxon>Lachnoanaerobaculum</taxon>
    </lineage>
</organism>
<dbReference type="PANTHER" id="PTHR43095:SF5">
    <property type="entry name" value="XYLULOSE KINASE"/>
    <property type="match status" value="1"/>
</dbReference>
<dbReference type="InterPro" id="IPR043129">
    <property type="entry name" value="ATPase_NBD"/>
</dbReference>
<dbReference type="Proteomes" id="UP000003434">
    <property type="component" value="Unassembled WGS sequence"/>
</dbReference>
<evidence type="ECO:0000256" key="1">
    <source>
        <dbReference type="ARBA" id="ARBA00009156"/>
    </source>
</evidence>
<dbReference type="EMBL" id="AEPW01000106">
    <property type="protein sequence ID" value="EFU75387.1"/>
    <property type="molecule type" value="Genomic_DNA"/>
</dbReference>
<evidence type="ECO:0000256" key="2">
    <source>
        <dbReference type="ARBA" id="ARBA00022679"/>
    </source>
</evidence>
<dbReference type="InterPro" id="IPR018484">
    <property type="entry name" value="FGGY_N"/>
</dbReference>
<comment type="similarity">
    <text evidence="1">Belongs to the FGGY kinase family.</text>
</comment>
<dbReference type="AlphaFoldDB" id="E6LS10"/>
<dbReference type="RefSeq" id="WP_008752504.1">
    <property type="nucleotide sequence ID" value="NZ_GL622296.1"/>
</dbReference>
<evidence type="ECO:0000259" key="4">
    <source>
        <dbReference type="Pfam" id="PF00370"/>
    </source>
</evidence>
<evidence type="ECO:0000313" key="7">
    <source>
        <dbReference type="Proteomes" id="UP000003434"/>
    </source>
</evidence>
<dbReference type="GO" id="GO:0005975">
    <property type="term" value="P:carbohydrate metabolic process"/>
    <property type="evidence" value="ECO:0007669"/>
    <property type="project" value="InterPro"/>
</dbReference>
<evidence type="ECO:0000256" key="3">
    <source>
        <dbReference type="ARBA" id="ARBA00022777"/>
    </source>
</evidence>
<dbReference type="CDD" id="cd07809">
    <property type="entry name" value="ASKHA_NBD_FGGY_BaXK-like"/>
    <property type="match status" value="1"/>
</dbReference>
<keyword evidence="2" id="KW-0808">Transferase</keyword>
<feature type="domain" description="Carbohydrate kinase FGGY N-terminal" evidence="4">
    <location>
        <begin position="13"/>
        <end position="237"/>
    </location>
</feature>
<accession>E6LS10</accession>
<dbReference type="SUPFAM" id="SSF53067">
    <property type="entry name" value="Actin-like ATPase domain"/>
    <property type="match status" value="2"/>
</dbReference>
<proteinExistence type="inferred from homology"/>
<dbReference type="eggNOG" id="COG1070">
    <property type="taxonomic scope" value="Bacteria"/>
</dbReference>